<evidence type="ECO:0000313" key="3">
    <source>
        <dbReference type="RefSeq" id="XP_022302266.1"/>
    </source>
</evidence>
<dbReference type="GeneID" id="111110168"/>
<feature type="compositionally biased region" description="Polar residues" evidence="1">
    <location>
        <begin position="57"/>
        <end position="84"/>
    </location>
</feature>
<feature type="region of interest" description="Disordered" evidence="1">
    <location>
        <begin position="57"/>
        <end position="122"/>
    </location>
</feature>
<feature type="region of interest" description="Disordered" evidence="1">
    <location>
        <begin position="1"/>
        <end position="24"/>
    </location>
</feature>
<accession>A0A8B8BH28</accession>
<name>A0A8B8BH28_CRAVI</name>
<evidence type="ECO:0000313" key="2">
    <source>
        <dbReference type="Proteomes" id="UP000694844"/>
    </source>
</evidence>
<protein>
    <submittedName>
        <fullName evidence="3">Uncharacterized protein LOC111110168</fullName>
    </submittedName>
</protein>
<dbReference type="OrthoDB" id="6512834at2759"/>
<keyword evidence="2" id="KW-1185">Reference proteome</keyword>
<dbReference type="RefSeq" id="XP_022302266.1">
    <property type="nucleotide sequence ID" value="XM_022446558.1"/>
</dbReference>
<dbReference type="AlphaFoldDB" id="A0A8B8BH28"/>
<dbReference type="Proteomes" id="UP000694844">
    <property type="component" value="Chromosome 8"/>
</dbReference>
<feature type="compositionally biased region" description="Basic and acidic residues" evidence="1">
    <location>
        <begin position="88"/>
        <end position="102"/>
    </location>
</feature>
<sequence length="348" mass="39006">MSQKSKRKAAMMTAEVVPGSSTQVAKEVAKSTQVAKEVAKSTQVAKEVTKSTQVTKEVTKSTQVAKEVTKSTQVAKEVTKSTQVAEEVANKPERLCSPEKKAKMSGKGDSSPSKEQSEEEMQKYLDDTFEGRRAFVTEEMPTILILKEHFPQLFKGRQMLAEFQRITGLDIDHLIQEYCVKYASTILALGRQTPGSGSLLKQAEGVRQQNLALRQYWDMVTALCLIPLLLKENLVEMVREIGAEEEVDPKGKIVPILISKGSLFNSDEFILVVEEEVVQEFEEFTIALGTLFSAYWVFNMQYPRTLNHTYNFIQKAILHLRDGTPFPSLCKQLVQRIQKACSLGKSTT</sequence>
<reference evidence="3" key="1">
    <citation type="submission" date="2025-08" db="UniProtKB">
        <authorList>
            <consortium name="RefSeq"/>
        </authorList>
    </citation>
    <scope>IDENTIFICATION</scope>
    <source>
        <tissue evidence="3">Whole sample</tissue>
    </source>
</reference>
<gene>
    <name evidence="3" type="primary">LOC111110168</name>
</gene>
<evidence type="ECO:0000256" key="1">
    <source>
        <dbReference type="SAM" id="MobiDB-lite"/>
    </source>
</evidence>
<proteinExistence type="predicted"/>
<dbReference type="PANTHER" id="PTHR31025:SF9">
    <property type="entry name" value="SI:DKEY-286J15.1"/>
    <property type="match status" value="1"/>
</dbReference>
<dbReference type="PANTHER" id="PTHR31025">
    <property type="entry name" value="SI:CH211-196P9.1-RELATED"/>
    <property type="match status" value="1"/>
</dbReference>
<organism evidence="2 3">
    <name type="scientific">Crassostrea virginica</name>
    <name type="common">Eastern oyster</name>
    <dbReference type="NCBI Taxonomy" id="6565"/>
    <lineage>
        <taxon>Eukaryota</taxon>
        <taxon>Metazoa</taxon>
        <taxon>Spiralia</taxon>
        <taxon>Lophotrochozoa</taxon>
        <taxon>Mollusca</taxon>
        <taxon>Bivalvia</taxon>
        <taxon>Autobranchia</taxon>
        <taxon>Pteriomorphia</taxon>
        <taxon>Ostreida</taxon>
        <taxon>Ostreoidea</taxon>
        <taxon>Ostreidae</taxon>
        <taxon>Crassostrea</taxon>
    </lineage>
</organism>
<dbReference type="KEGG" id="cvn:111110168"/>